<dbReference type="InterPro" id="IPR006076">
    <property type="entry name" value="FAD-dep_OxRdtase"/>
</dbReference>
<dbReference type="OrthoDB" id="9814969at2"/>
<comment type="caution">
    <text evidence="3">The sequence shown here is derived from an EMBL/GenBank/DDBJ whole genome shotgun (WGS) entry which is preliminary data.</text>
</comment>
<dbReference type="EMBL" id="MZMT01000021">
    <property type="protein sequence ID" value="PIO45296.1"/>
    <property type="molecule type" value="Genomic_DNA"/>
</dbReference>
<organism evidence="3 4">
    <name type="scientific">Phyllobacterium zundukense</name>
    <dbReference type="NCBI Taxonomy" id="1867719"/>
    <lineage>
        <taxon>Bacteria</taxon>
        <taxon>Pseudomonadati</taxon>
        <taxon>Pseudomonadota</taxon>
        <taxon>Alphaproteobacteria</taxon>
        <taxon>Hyphomicrobiales</taxon>
        <taxon>Phyllobacteriaceae</taxon>
        <taxon>Phyllobacterium</taxon>
    </lineage>
</organism>
<keyword evidence="1" id="KW-0560">Oxidoreductase</keyword>
<dbReference type="Proteomes" id="UP000232163">
    <property type="component" value="Unassembled WGS sequence"/>
</dbReference>
<dbReference type="AlphaFoldDB" id="A0A2N9W0M8"/>
<feature type="domain" description="FAD dependent oxidoreductase" evidence="2">
    <location>
        <begin position="52"/>
        <end position="404"/>
    </location>
</feature>
<gene>
    <name evidence="3" type="ORF">B5P45_08550</name>
</gene>
<evidence type="ECO:0000256" key="1">
    <source>
        <dbReference type="ARBA" id="ARBA00023002"/>
    </source>
</evidence>
<accession>A0A2N9W0M8</accession>
<evidence type="ECO:0000313" key="4">
    <source>
        <dbReference type="Proteomes" id="UP000232163"/>
    </source>
</evidence>
<dbReference type="SUPFAM" id="SSF51905">
    <property type="entry name" value="FAD/NAD(P)-binding domain"/>
    <property type="match status" value="1"/>
</dbReference>
<proteinExistence type="predicted"/>
<dbReference type="PANTHER" id="PTHR13847">
    <property type="entry name" value="SARCOSINE DEHYDROGENASE-RELATED"/>
    <property type="match status" value="1"/>
</dbReference>
<evidence type="ECO:0000313" key="3">
    <source>
        <dbReference type="EMBL" id="PIO45296.1"/>
    </source>
</evidence>
<dbReference type="Gene3D" id="3.30.9.10">
    <property type="entry name" value="D-Amino Acid Oxidase, subunit A, domain 2"/>
    <property type="match status" value="1"/>
</dbReference>
<dbReference type="Pfam" id="PF01266">
    <property type="entry name" value="DAO"/>
    <property type="match status" value="1"/>
</dbReference>
<dbReference type="GO" id="GO:0005737">
    <property type="term" value="C:cytoplasm"/>
    <property type="evidence" value="ECO:0007669"/>
    <property type="project" value="TreeGrafter"/>
</dbReference>
<dbReference type="KEGG" id="pht:BLM14_27640"/>
<reference evidence="3 4" key="1">
    <citation type="journal article" date="2017" name="Int J Environ Stud">
        <title>Does the Miocene-Pliocene relict legume Oxytropis triphylla form nitrogen-fixing nodules with a combination of bacterial strains?</title>
        <authorList>
            <person name="Safronova V."/>
            <person name="Belimov A."/>
            <person name="Sazanova A."/>
            <person name="Kuznetsova I."/>
            <person name="Popova J."/>
            <person name="Andronov E."/>
            <person name="Verkhozina A."/>
            <person name="Tikhonovich I."/>
        </authorList>
    </citation>
    <scope>NUCLEOTIDE SEQUENCE [LARGE SCALE GENOMIC DNA]</scope>
    <source>
        <strain evidence="3 4">Tri-38</strain>
    </source>
</reference>
<sequence>MLHAMSAKQLEHRVSSGVFADDFREEPYWWTAASPVATGPSSETRLPGKAEVAIVGGGITGLVAGLYLARAGADVLILDAQNIGEGAARRNAGFVGRTLKRSVEWISKKEGRDHAVRVYRELDSALKGVKALVDAEGIDCYHMICGRLVSANSPAHFRSTVADLQSMKRNLGFDFSVIEKHEMHKELASDRYHGGAVIPDLGSIHPGLYHAGLVKKALEAGVRIHSHTVVRGIEGGDGLKHVRTNRGVLEARHVVIATNGYTTKDLTWHARRVIPFRGFVIATEVLPEATIDKVLPNRRTYLDTKMNIDFIRPAPDSNRILFGGMTGTNCETGTGLAAALHARMVTILPDLQDVRLSRAWTGHCAGTFDFMPHIGLRDGVHFALGYNFAGIPLGTHFGKLIAARILQRGNTGTVFDVENFPSVPLYRGSPWFLPLAMRYFDWQDRRIATHQ</sequence>
<dbReference type="Gene3D" id="3.50.50.60">
    <property type="entry name" value="FAD/NAD(P)-binding domain"/>
    <property type="match status" value="1"/>
</dbReference>
<dbReference type="GO" id="GO:0016491">
    <property type="term" value="F:oxidoreductase activity"/>
    <property type="evidence" value="ECO:0007669"/>
    <property type="project" value="UniProtKB-KW"/>
</dbReference>
<evidence type="ECO:0000259" key="2">
    <source>
        <dbReference type="Pfam" id="PF01266"/>
    </source>
</evidence>
<protein>
    <submittedName>
        <fullName evidence="3">Gamma-Glu-putrescine oxidase</fullName>
    </submittedName>
</protein>
<name>A0A2N9W0M8_9HYPH</name>
<keyword evidence="4" id="KW-1185">Reference proteome</keyword>
<dbReference type="PANTHER" id="PTHR13847:SF281">
    <property type="entry name" value="FAD DEPENDENT OXIDOREDUCTASE DOMAIN-CONTAINING PROTEIN"/>
    <property type="match status" value="1"/>
</dbReference>
<dbReference type="InterPro" id="IPR036188">
    <property type="entry name" value="FAD/NAD-bd_sf"/>
</dbReference>